<dbReference type="Proteomes" id="UP001055712">
    <property type="component" value="Unassembled WGS sequence"/>
</dbReference>
<dbReference type="GO" id="GO:0002161">
    <property type="term" value="F:aminoacyl-tRNA deacylase activity"/>
    <property type="evidence" value="ECO:0007669"/>
    <property type="project" value="InterPro"/>
</dbReference>
<evidence type="ECO:0000313" key="5">
    <source>
        <dbReference type="EMBL" id="KAI3428506.1"/>
    </source>
</evidence>
<feature type="transmembrane region" description="Helical" evidence="3">
    <location>
        <begin position="62"/>
        <end position="83"/>
    </location>
</feature>
<dbReference type="InterPro" id="IPR036754">
    <property type="entry name" value="YbaK/aa-tRNA-synt-asso_dom_sf"/>
</dbReference>
<accession>A0A9D4TKZ1</accession>
<evidence type="ECO:0000256" key="1">
    <source>
        <dbReference type="ARBA" id="ARBA00010201"/>
    </source>
</evidence>
<gene>
    <name evidence="5" type="ORF">D9Q98_007330</name>
</gene>
<evidence type="ECO:0000256" key="3">
    <source>
        <dbReference type="SAM" id="Phobius"/>
    </source>
</evidence>
<feature type="compositionally biased region" description="Low complexity" evidence="2">
    <location>
        <begin position="1"/>
        <end position="16"/>
    </location>
</feature>
<comment type="caution">
    <text evidence="5">The sequence shown here is derived from an EMBL/GenBank/DDBJ whole genome shotgun (WGS) entry which is preliminary data.</text>
</comment>
<dbReference type="InterPro" id="IPR007214">
    <property type="entry name" value="YbaK/aa-tRNA-synth-assoc-dom"/>
</dbReference>
<dbReference type="PANTHER" id="PTHR31423:SF3">
    <property type="entry name" value="PROLYL-TRNA SYNTHETASE ASSOCIATED DOMAIN-CONTAINING PROTEIN 1-RELATED"/>
    <property type="match status" value="1"/>
</dbReference>
<feature type="region of interest" description="Disordered" evidence="2">
    <location>
        <begin position="441"/>
        <end position="463"/>
    </location>
</feature>
<keyword evidence="3" id="KW-1133">Transmembrane helix</keyword>
<protein>
    <recommendedName>
        <fullName evidence="4">YbaK/aminoacyl-tRNA synthetase-associated domain-containing protein</fullName>
    </recommendedName>
</protein>
<name>A0A9D4TKZ1_CHLVU</name>
<evidence type="ECO:0000259" key="4">
    <source>
        <dbReference type="Pfam" id="PF04073"/>
    </source>
</evidence>
<feature type="region of interest" description="Disordered" evidence="2">
    <location>
        <begin position="1"/>
        <end position="51"/>
    </location>
</feature>
<feature type="domain" description="YbaK/aminoacyl-tRNA synthetase-associated" evidence="4">
    <location>
        <begin position="321"/>
        <end position="427"/>
    </location>
</feature>
<keyword evidence="6" id="KW-1185">Reference proteome</keyword>
<feature type="compositionally biased region" description="Basic and acidic residues" evidence="2">
    <location>
        <begin position="446"/>
        <end position="459"/>
    </location>
</feature>
<feature type="transmembrane region" description="Helical" evidence="3">
    <location>
        <begin position="103"/>
        <end position="123"/>
    </location>
</feature>
<keyword evidence="3" id="KW-0472">Membrane</keyword>
<dbReference type="EMBL" id="SIDB01000009">
    <property type="protein sequence ID" value="KAI3428506.1"/>
    <property type="molecule type" value="Genomic_DNA"/>
</dbReference>
<dbReference type="AlphaFoldDB" id="A0A9D4TKZ1"/>
<dbReference type="PANTHER" id="PTHR31423">
    <property type="entry name" value="YBAK DOMAIN-CONTAINING PROTEIN"/>
    <property type="match status" value="1"/>
</dbReference>
<dbReference type="SUPFAM" id="SSF55826">
    <property type="entry name" value="YbaK/ProRS associated domain"/>
    <property type="match status" value="1"/>
</dbReference>
<dbReference type="Pfam" id="PF04073">
    <property type="entry name" value="tRNA_edit"/>
    <property type="match status" value="1"/>
</dbReference>
<organism evidence="5 6">
    <name type="scientific">Chlorella vulgaris</name>
    <name type="common">Green alga</name>
    <dbReference type="NCBI Taxonomy" id="3077"/>
    <lineage>
        <taxon>Eukaryota</taxon>
        <taxon>Viridiplantae</taxon>
        <taxon>Chlorophyta</taxon>
        <taxon>core chlorophytes</taxon>
        <taxon>Trebouxiophyceae</taxon>
        <taxon>Chlorellales</taxon>
        <taxon>Chlorellaceae</taxon>
        <taxon>Chlorella clade</taxon>
        <taxon>Chlorella</taxon>
    </lineage>
</organism>
<reference evidence="5" key="2">
    <citation type="submission" date="2020-11" db="EMBL/GenBank/DDBJ databases">
        <authorList>
            <person name="Cecchin M."/>
            <person name="Marcolungo L."/>
            <person name="Rossato M."/>
            <person name="Girolomoni L."/>
            <person name="Cosentino E."/>
            <person name="Cuine S."/>
            <person name="Li-Beisson Y."/>
            <person name="Delledonne M."/>
            <person name="Ballottari M."/>
        </authorList>
    </citation>
    <scope>NUCLEOTIDE SEQUENCE</scope>
    <source>
        <strain evidence="5">211/11P</strain>
        <tissue evidence="5">Whole cell</tissue>
    </source>
</reference>
<sequence>MVATRRSAASALSRATPAEHDDMQDPAMQDPAMAIPSSEPTAPHHTGAGSKSPHNSVLLSRAAFLALFCYLAWFLLILSGMLVYEGTPVRIKSRQLPLYWFDVVFRTTGSMLLFGLWAVRACAAHFLPRHFDLRVNLVWVPAAIYAGQALIRGIIYQLHVAGYTHALQQWVHADPSHPPHVMSDHILLAAAVHGGLACEALMPLLNWWHIAATGRGGTFLRVYCAVAGSLAALVSAECYFTARYFHPPGEIMSAAVLGFVLFQGPLLLYVARAFQAHLQLQNVHHLGCGVRASSILHTEVTDSTMDHQAYLIAQAAAFDGGTKSLILKDKKGRFYVVTALVDTKIDLKVLSARLGTGKGGVRLAPNEMIPEPLREPLSRLTPLAITQPHTEGVVVLLDHKLRFQSQFLVPSPTEPVMVELKPEKLEEIIRRRDREPAWVDLEAEPPIDKDNPPDLKRYADLGTPVAADNGPAAAPAAAAATAAKPAAAAGGAAATGGKKAVAAAGKKGGAGTAAVRPRGDDVLRLTDELVEKIASTLLGDASPAVDADGLRRLKLDVEMQLNALRNAAYAGGFSAAKLAITNTISGQYA</sequence>
<proteinExistence type="inferred from homology"/>
<feature type="transmembrane region" description="Helical" evidence="3">
    <location>
        <begin position="135"/>
        <end position="155"/>
    </location>
</feature>
<feature type="transmembrane region" description="Helical" evidence="3">
    <location>
        <begin position="251"/>
        <end position="271"/>
    </location>
</feature>
<dbReference type="OrthoDB" id="514618at2759"/>
<keyword evidence="3" id="KW-0812">Transmembrane</keyword>
<reference evidence="5" key="1">
    <citation type="journal article" date="2019" name="Plant J.">
        <title>Chlorella vulgaris genome assembly and annotation reveals the molecular basis for metabolic acclimation to high light conditions.</title>
        <authorList>
            <person name="Cecchin M."/>
            <person name="Marcolungo L."/>
            <person name="Rossato M."/>
            <person name="Girolomoni L."/>
            <person name="Cosentino E."/>
            <person name="Cuine S."/>
            <person name="Li-Beisson Y."/>
            <person name="Delledonne M."/>
            <person name="Ballottari M."/>
        </authorList>
    </citation>
    <scope>NUCLEOTIDE SEQUENCE</scope>
    <source>
        <strain evidence="5">211/11P</strain>
    </source>
</reference>
<evidence type="ECO:0000256" key="2">
    <source>
        <dbReference type="SAM" id="MobiDB-lite"/>
    </source>
</evidence>
<dbReference type="InterPro" id="IPR040285">
    <property type="entry name" value="ProX/PRXD1"/>
</dbReference>
<feature type="transmembrane region" description="Helical" evidence="3">
    <location>
        <begin position="220"/>
        <end position="245"/>
    </location>
</feature>
<dbReference type="Gene3D" id="3.90.960.10">
    <property type="entry name" value="YbaK/aminoacyl-tRNA synthetase-associated domain"/>
    <property type="match status" value="1"/>
</dbReference>
<evidence type="ECO:0000313" key="6">
    <source>
        <dbReference type="Proteomes" id="UP001055712"/>
    </source>
</evidence>
<comment type="similarity">
    <text evidence="1">Belongs to the PRORSD1 family.</text>
</comment>
<feature type="transmembrane region" description="Helical" evidence="3">
    <location>
        <begin position="186"/>
        <end position="208"/>
    </location>
</feature>